<dbReference type="InterPro" id="IPR011335">
    <property type="entry name" value="Restrct_endonuc-II-like"/>
</dbReference>
<dbReference type="KEGG" id="asip:AQUSIP_16680"/>
<dbReference type="PANTHER" id="PTHR34039">
    <property type="entry name" value="UPF0102 PROTEIN YRAN"/>
    <property type="match status" value="1"/>
</dbReference>
<reference evidence="3 4" key="1">
    <citation type="submission" date="2019-08" db="EMBL/GenBank/DDBJ databases">
        <authorList>
            <person name="Guy L."/>
        </authorList>
    </citation>
    <scope>NUCLEOTIDE SEQUENCE [LARGE SCALE GENOMIC DNA]</scope>
    <source>
        <strain evidence="3 4">SGT-108</strain>
    </source>
</reference>
<organism evidence="3 4">
    <name type="scientific">Aquicella siphonis</name>
    <dbReference type="NCBI Taxonomy" id="254247"/>
    <lineage>
        <taxon>Bacteria</taxon>
        <taxon>Pseudomonadati</taxon>
        <taxon>Pseudomonadota</taxon>
        <taxon>Gammaproteobacteria</taxon>
        <taxon>Legionellales</taxon>
        <taxon>Coxiellaceae</taxon>
        <taxon>Aquicella</taxon>
    </lineage>
</organism>
<dbReference type="PANTHER" id="PTHR34039:SF1">
    <property type="entry name" value="UPF0102 PROTEIN YRAN"/>
    <property type="match status" value="1"/>
</dbReference>
<dbReference type="Gene3D" id="3.40.1350.10">
    <property type="match status" value="1"/>
</dbReference>
<name>A0A5E4PIV0_9COXI</name>
<proteinExistence type="inferred from homology"/>
<evidence type="ECO:0000313" key="4">
    <source>
        <dbReference type="Proteomes" id="UP000324194"/>
    </source>
</evidence>
<comment type="similarity">
    <text evidence="1 2">Belongs to the UPF0102 family.</text>
</comment>
<dbReference type="NCBIfam" id="NF009150">
    <property type="entry name" value="PRK12497.1-3"/>
    <property type="match status" value="1"/>
</dbReference>
<dbReference type="CDD" id="cd20736">
    <property type="entry name" value="PoNe_Nuclease"/>
    <property type="match status" value="1"/>
</dbReference>
<dbReference type="Pfam" id="PF02021">
    <property type="entry name" value="UPF0102"/>
    <property type="match status" value="1"/>
</dbReference>
<dbReference type="NCBIfam" id="TIGR00252">
    <property type="entry name" value="YraN family protein"/>
    <property type="match status" value="1"/>
</dbReference>
<accession>A0A5E4PIV0</accession>
<dbReference type="EMBL" id="LR699119">
    <property type="protein sequence ID" value="VVC76357.1"/>
    <property type="molecule type" value="Genomic_DNA"/>
</dbReference>
<evidence type="ECO:0000313" key="3">
    <source>
        <dbReference type="EMBL" id="VVC76357.1"/>
    </source>
</evidence>
<dbReference type="InterPro" id="IPR011856">
    <property type="entry name" value="tRNA_endonuc-like_dom_sf"/>
</dbReference>
<protein>
    <recommendedName>
        <fullName evidence="2">UPF0102 protein AQUSIP_16680</fullName>
    </recommendedName>
</protein>
<gene>
    <name evidence="3" type="ORF">AQUSIP_16680</name>
</gene>
<dbReference type="SUPFAM" id="SSF52980">
    <property type="entry name" value="Restriction endonuclease-like"/>
    <property type="match status" value="1"/>
</dbReference>
<dbReference type="InterPro" id="IPR003509">
    <property type="entry name" value="UPF0102_YraN-like"/>
</dbReference>
<evidence type="ECO:0000256" key="1">
    <source>
        <dbReference type="ARBA" id="ARBA00006738"/>
    </source>
</evidence>
<dbReference type="Proteomes" id="UP000324194">
    <property type="component" value="Chromosome 1"/>
</dbReference>
<dbReference type="GO" id="GO:0003676">
    <property type="term" value="F:nucleic acid binding"/>
    <property type="evidence" value="ECO:0007669"/>
    <property type="project" value="InterPro"/>
</dbReference>
<dbReference type="HAMAP" id="MF_00048">
    <property type="entry name" value="UPF0102"/>
    <property type="match status" value="1"/>
</dbReference>
<sequence length="126" mass="15068">MIMQDISRKKLGQLKELEAKRFLQGNGLALIEQNYRCYHGEIDLIMRDRDDIVFVEVRSRRRLDYGRAAETVNKNKQTKLARTAMHFLQKRDWLYKVNSRFDIIAMQKVDGEWQLEWIKNAFFSGI</sequence>
<dbReference type="AlphaFoldDB" id="A0A5E4PIV0"/>
<evidence type="ECO:0000256" key="2">
    <source>
        <dbReference type="HAMAP-Rule" id="MF_00048"/>
    </source>
</evidence>
<keyword evidence="4" id="KW-1185">Reference proteome</keyword>